<evidence type="ECO:0000256" key="2">
    <source>
        <dbReference type="SAM" id="SignalP"/>
    </source>
</evidence>
<feature type="region of interest" description="Disordered" evidence="1">
    <location>
        <begin position="23"/>
        <end position="67"/>
    </location>
</feature>
<comment type="caution">
    <text evidence="3">The sequence shown here is derived from an EMBL/GenBank/DDBJ whole genome shotgun (WGS) entry which is preliminary data.</text>
</comment>
<evidence type="ECO:0000313" key="4">
    <source>
        <dbReference type="Proteomes" id="UP000600139"/>
    </source>
</evidence>
<sequence length="67" mass="7399">MKKPVLCFCAALAIFAPSCAPNARETAEDQANKMRQHRIAPSEDAVETKRTSEGYPLPSASDSTWRF</sequence>
<evidence type="ECO:0000313" key="3">
    <source>
        <dbReference type="EMBL" id="MBK1815530.1"/>
    </source>
</evidence>
<reference evidence="3" key="1">
    <citation type="submission" date="2021-01" db="EMBL/GenBank/DDBJ databases">
        <title>Modified the classification status of verrucomicrobia.</title>
        <authorList>
            <person name="Feng X."/>
        </authorList>
    </citation>
    <scope>NUCLEOTIDE SEQUENCE</scope>
    <source>
        <strain evidence="3">JCM 18052</strain>
    </source>
</reference>
<gene>
    <name evidence="3" type="ORF">JIN84_07885</name>
</gene>
<proteinExistence type="predicted"/>
<evidence type="ECO:0008006" key="5">
    <source>
        <dbReference type="Google" id="ProtNLM"/>
    </source>
</evidence>
<accession>A0A934R5B2</accession>
<keyword evidence="4" id="KW-1185">Reference proteome</keyword>
<evidence type="ECO:0000256" key="1">
    <source>
        <dbReference type="SAM" id="MobiDB-lite"/>
    </source>
</evidence>
<dbReference type="Proteomes" id="UP000600139">
    <property type="component" value="Unassembled WGS sequence"/>
</dbReference>
<dbReference type="EMBL" id="JAENIK010000009">
    <property type="protein sequence ID" value="MBK1815530.1"/>
    <property type="molecule type" value="Genomic_DNA"/>
</dbReference>
<name>A0A934R5B2_9BACT</name>
<organism evidence="3 4">
    <name type="scientific">Luteolibacter yonseiensis</name>
    <dbReference type="NCBI Taxonomy" id="1144680"/>
    <lineage>
        <taxon>Bacteria</taxon>
        <taxon>Pseudomonadati</taxon>
        <taxon>Verrucomicrobiota</taxon>
        <taxon>Verrucomicrobiia</taxon>
        <taxon>Verrucomicrobiales</taxon>
        <taxon>Verrucomicrobiaceae</taxon>
        <taxon>Luteolibacter</taxon>
    </lineage>
</organism>
<feature type="signal peptide" evidence="2">
    <location>
        <begin position="1"/>
        <end position="23"/>
    </location>
</feature>
<dbReference type="AlphaFoldDB" id="A0A934R5B2"/>
<dbReference type="RefSeq" id="WP_200350494.1">
    <property type="nucleotide sequence ID" value="NZ_BAABHZ010000008.1"/>
</dbReference>
<feature type="chain" id="PRO_5037462753" description="Lipoprotein" evidence="2">
    <location>
        <begin position="24"/>
        <end position="67"/>
    </location>
</feature>
<keyword evidence="2" id="KW-0732">Signal</keyword>
<protein>
    <recommendedName>
        <fullName evidence="5">Lipoprotein</fullName>
    </recommendedName>
</protein>